<evidence type="ECO:0000259" key="5">
    <source>
        <dbReference type="PROSITE" id="PS51186"/>
    </source>
</evidence>
<evidence type="ECO:0000256" key="1">
    <source>
        <dbReference type="ARBA" id="ARBA00022679"/>
    </source>
</evidence>
<evidence type="ECO:0000313" key="7">
    <source>
        <dbReference type="Proteomes" id="UP000199517"/>
    </source>
</evidence>
<evidence type="ECO:0000256" key="3">
    <source>
        <dbReference type="ARBA" id="ARBA00038502"/>
    </source>
</evidence>
<name>A0A1I1TZ28_9BURK</name>
<evidence type="ECO:0000256" key="4">
    <source>
        <dbReference type="SAM" id="MobiDB-lite"/>
    </source>
</evidence>
<reference evidence="7" key="1">
    <citation type="submission" date="2016-10" db="EMBL/GenBank/DDBJ databases">
        <authorList>
            <person name="Varghese N."/>
            <person name="Submissions S."/>
        </authorList>
    </citation>
    <scope>NUCLEOTIDE SEQUENCE [LARGE SCALE GENOMIC DNA]</scope>
    <source>
        <strain evidence="7">DSM 7481</strain>
    </source>
</reference>
<feature type="region of interest" description="Disordered" evidence="4">
    <location>
        <begin position="185"/>
        <end position="215"/>
    </location>
</feature>
<protein>
    <submittedName>
        <fullName evidence="6">Ribosomal-protein-alanine N-acetyltransferase</fullName>
    </submittedName>
</protein>
<dbReference type="InterPro" id="IPR051531">
    <property type="entry name" value="N-acetyltransferase"/>
</dbReference>
<keyword evidence="7" id="KW-1185">Reference proteome</keyword>
<dbReference type="InterPro" id="IPR016181">
    <property type="entry name" value="Acyl_CoA_acyltransferase"/>
</dbReference>
<keyword evidence="1 6" id="KW-0808">Transferase</keyword>
<dbReference type="InterPro" id="IPR000182">
    <property type="entry name" value="GNAT_dom"/>
</dbReference>
<evidence type="ECO:0000256" key="2">
    <source>
        <dbReference type="ARBA" id="ARBA00023315"/>
    </source>
</evidence>
<keyword evidence="2" id="KW-0012">Acyltransferase</keyword>
<dbReference type="SUPFAM" id="SSF55729">
    <property type="entry name" value="Acyl-CoA N-acyltransferases (Nat)"/>
    <property type="match status" value="1"/>
</dbReference>
<dbReference type="Pfam" id="PF13302">
    <property type="entry name" value="Acetyltransf_3"/>
    <property type="match status" value="1"/>
</dbReference>
<gene>
    <name evidence="6" type="ORF">SAMN04489710_104181</name>
</gene>
<dbReference type="AlphaFoldDB" id="A0A1I1TZ28"/>
<proteinExistence type="inferred from homology"/>
<dbReference type="EMBL" id="FOMQ01000004">
    <property type="protein sequence ID" value="SFD63827.1"/>
    <property type="molecule type" value="Genomic_DNA"/>
</dbReference>
<dbReference type="Gene3D" id="3.40.630.30">
    <property type="match status" value="1"/>
</dbReference>
<dbReference type="STRING" id="32040.SAMN04489710_104181"/>
<sequence length="215" mass="23567">MTDLPSFHTARLRLRPVVLQDAPALLEMSDTRSPGVWIGYGPLADLEAAEVFAEWMMMIGRKAIPDICWAIERHDAPGLIGLCQFKQWDPVERVALIGYEMARAHQGQGFMAEALQAALWGCFHGFGLRHLDAHVHPGNAPSVRLLRRLGFTEQGALPGGETCLGETYEMQVWRRLPDAAPAAAAIRGGTGAPRSRTRRGRVARSAAHAPSRAEE</sequence>
<accession>A0A1I1TZ28</accession>
<dbReference type="PANTHER" id="PTHR43792">
    <property type="entry name" value="GNAT FAMILY, PUTATIVE (AFU_ORTHOLOGUE AFUA_3G00765)-RELATED-RELATED"/>
    <property type="match status" value="1"/>
</dbReference>
<dbReference type="Proteomes" id="UP000199517">
    <property type="component" value="Unassembled WGS sequence"/>
</dbReference>
<organism evidence="6 7">
    <name type="scientific">Paracidovorax konjaci</name>
    <dbReference type="NCBI Taxonomy" id="32040"/>
    <lineage>
        <taxon>Bacteria</taxon>
        <taxon>Pseudomonadati</taxon>
        <taxon>Pseudomonadota</taxon>
        <taxon>Betaproteobacteria</taxon>
        <taxon>Burkholderiales</taxon>
        <taxon>Comamonadaceae</taxon>
        <taxon>Paracidovorax</taxon>
    </lineage>
</organism>
<feature type="domain" description="N-acetyltransferase" evidence="5">
    <location>
        <begin position="12"/>
        <end position="175"/>
    </location>
</feature>
<dbReference type="PANTHER" id="PTHR43792:SF8">
    <property type="entry name" value="[RIBOSOMAL PROTEIN US5]-ALANINE N-ACETYLTRANSFERASE"/>
    <property type="match status" value="1"/>
</dbReference>
<dbReference type="GO" id="GO:0016747">
    <property type="term" value="F:acyltransferase activity, transferring groups other than amino-acyl groups"/>
    <property type="evidence" value="ECO:0007669"/>
    <property type="project" value="InterPro"/>
</dbReference>
<dbReference type="PROSITE" id="PS51186">
    <property type="entry name" value="GNAT"/>
    <property type="match status" value="1"/>
</dbReference>
<dbReference type="OrthoDB" id="5295305at2"/>
<evidence type="ECO:0000313" key="6">
    <source>
        <dbReference type="EMBL" id="SFD63827.1"/>
    </source>
</evidence>
<comment type="similarity">
    <text evidence="3">Belongs to the acetyltransferase family. RimJ subfamily.</text>
</comment>
<dbReference type="RefSeq" id="WP_092951102.1">
    <property type="nucleotide sequence ID" value="NZ_FOMQ01000004.1"/>
</dbReference>